<dbReference type="Proteomes" id="UP000233375">
    <property type="component" value="Unassembled WGS sequence"/>
</dbReference>
<comment type="similarity">
    <text evidence="1">Belongs to the bacterial solute-binding protein 1 family.</text>
</comment>
<name>A0A2N0Z590_9BACI</name>
<dbReference type="SUPFAM" id="SSF53850">
    <property type="entry name" value="Periplasmic binding protein-like II"/>
    <property type="match status" value="1"/>
</dbReference>
<evidence type="ECO:0000313" key="6">
    <source>
        <dbReference type="Proteomes" id="UP000233375"/>
    </source>
</evidence>
<evidence type="ECO:0000256" key="1">
    <source>
        <dbReference type="ARBA" id="ARBA00008520"/>
    </source>
</evidence>
<evidence type="ECO:0000256" key="3">
    <source>
        <dbReference type="ARBA" id="ARBA00022729"/>
    </source>
</evidence>
<feature type="signal peptide" evidence="4">
    <location>
        <begin position="1"/>
        <end position="25"/>
    </location>
</feature>
<dbReference type="Pfam" id="PF01547">
    <property type="entry name" value="SBP_bac_1"/>
    <property type="match status" value="1"/>
</dbReference>
<dbReference type="PANTHER" id="PTHR30061">
    <property type="entry name" value="MALTOSE-BINDING PERIPLASMIC PROTEIN"/>
    <property type="match status" value="1"/>
</dbReference>
<feature type="chain" id="PRO_5039552349" evidence="4">
    <location>
        <begin position="26"/>
        <end position="435"/>
    </location>
</feature>
<dbReference type="EMBL" id="PISE01000011">
    <property type="protein sequence ID" value="PKG24659.1"/>
    <property type="molecule type" value="Genomic_DNA"/>
</dbReference>
<accession>A0A2N0Z590</accession>
<gene>
    <name evidence="5" type="ORF">CWS01_05215</name>
</gene>
<dbReference type="GO" id="GO:0055085">
    <property type="term" value="P:transmembrane transport"/>
    <property type="evidence" value="ECO:0007669"/>
    <property type="project" value="InterPro"/>
</dbReference>
<dbReference type="GO" id="GO:0015768">
    <property type="term" value="P:maltose transport"/>
    <property type="evidence" value="ECO:0007669"/>
    <property type="project" value="TreeGrafter"/>
</dbReference>
<dbReference type="RefSeq" id="WP_101176051.1">
    <property type="nucleotide sequence ID" value="NZ_PISE01000011.1"/>
</dbReference>
<proteinExistence type="inferred from homology"/>
<organism evidence="5 6">
    <name type="scientific">Niallia nealsonii</name>
    <dbReference type="NCBI Taxonomy" id="115979"/>
    <lineage>
        <taxon>Bacteria</taxon>
        <taxon>Bacillati</taxon>
        <taxon>Bacillota</taxon>
        <taxon>Bacilli</taxon>
        <taxon>Bacillales</taxon>
        <taxon>Bacillaceae</taxon>
        <taxon>Niallia</taxon>
    </lineage>
</organism>
<keyword evidence="3 4" id="KW-0732">Signal</keyword>
<dbReference type="PANTHER" id="PTHR30061:SF50">
    <property type="entry name" value="MALTOSE_MALTODEXTRIN-BINDING PERIPLASMIC PROTEIN"/>
    <property type="match status" value="1"/>
</dbReference>
<dbReference type="InterPro" id="IPR006061">
    <property type="entry name" value="SBP_1_CS"/>
</dbReference>
<keyword evidence="6" id="KW-1185">Reference proteome</keyword>
<sequence>MKIKKIFLPIILMLILSACSPPSTSNNTNSSTDNELNKEGKTQIHWLQHWVNEQGPDKINEVKAAFEKKHPDIELIIDDIPFAQEHDKLLSLDLAGMPPDIITASGAWVTEFADAGIIDPIDSYMDNLSEDYQKAIEGPMTLPWKGKRYGVPITNGNIALFYNKKLLKEAGVEPPTTWDELVEASLKLTDKSKNRYAFTGNIVAEPATVISYEVFPFILQAGGKIIDNNRAAFNTPEGIKALNFYKSLIKEHKVTTPGELSAGEKEKRANFSAGNVAFMFEGPWGVAIQKGLNPDLDFGVVPLPKDEQSGTIAQGSVLTLASKGKNKEAAWKFIEFMGSAEGQLLWDKATNFFPYNKDTMKDDYFQKDPYLKVFIEQADNVDRIEVIDNFLPNANDLRKEFTIEVQNFLNDKKTAEEALNDAASYWNAAFEKAEN</sequence>
<evidence type="ECO:0000313" key="5">
    <source>
        <dbReference type="EMBL" id="PKG24659.1"/>
    </source>
</evidence>
<evidence type="ECO:0000256" key="4">
    <source>
        <dbReference type="SAM" id="SignalP"/>
    </source>
</evidence>
<dbReference type="PROSITE" id="PS01037">
    <property type="entry name" value="SBP_BACTERIAL_1"/>
    <property type="match status" value="1"/>
</dbReference>
<dbReference type="GO" id="GO:0042956">
    <property type="term" value="P:maltodextrin transmembrane transport"/>
    <property type="evidence" value="ECO:0007669"/>
    <property type="project" value="TreeGrafter"/>
</dbReference>
<keyword evidence="2" id="KW-0813">Transport</keyword>
<dbReference type="CDD" id="cd14748">
    <property type="entry name" value="PBP2_UgpB"/>
    <property type="match status" value="1"/>
</dbReference>
<evidence type="ECO:0000256" key="2">
    <source>
        <dbReference type="ARBA" id="ARBA00022448"/>
    </source>
</evidence>
<dbReference type="GO" id="GO:1901982">
    <property type="term" value="F:maltose binding"/>
    <property type="evidence" value="ECO:0007669"/>
    <property type="project" value="TreeGrafter"/>
</dbReference>
<dbReference type="PROSITE" id="PS51257">
    <property type="entry name" value="PROKAR_LIPOPROTEIN"/>
    <property type="match status" value="1"/>
</dbReference>
<dbReference type="GO" id="GO:0055052">
    <property type="term" value="C:ATP-binding cassette (ABC) transporter complex, substrate-binding subunit-containing"/>
    <property type="evidence" value="ECO:0007669"/>
    <property type="project" value="TreeGrafter"/>
</dbReference>
<reference evidence="5 6" key="1">
    <citation type="journal article" date="2003" name="Int. J. Syst. Evol. Microbiol.">
        <title>Bacillus nealsonii sp. nov., isolated from a spacecraft-assembly facility, whose spores are gamma-radiation resistant.</title>
        <authorList>
            <person name="Venkateswaran K."/>
            <person name="Kempf M."/>
            <person name="Chen F."/>
            <person name="Satomi M."/>
            <person name="Nicholson W."/>
            <person name="Kern R."/>
        </authorList>
    </citation>
    <scope>NUCLEOTIDE SEQUENCE [LARGE SCALE GENOMIC DNA]</scope>
    <source>
        <strain evidence="5 6">FO-92</strain>
    </source>
</reference>
<dbReference type="OrthoDB" id="9808332at2"/>
<comment type="caution">
    <text evidence="5">The sequence shown here is derived from an EMBL/GenBank/DDBJ whole genome shotgun (WGS) entry which is preliminary data.</text>
</comment>
<dbReference type="AlphaFoldDB" id="A0A2N0Z590"/>
<protein>
    <submittedName>
        <fullName evidence="5">Uncharacterized protein</fullName>
    </submittedName>
</protein>
<dbReference type="InterPro" id="IPR006059">
    <property type="entry name" value="SBP"/>
</dbReference>
<dbReference type="Gene3D" id="3.40.190.10">
    <property type="entry name" value="Periplasmic binding protein-like II"/>
    <property type="match status" value="2"/>
</dbReference>